<feature type="transmembrane region" description="Helical" evidence="12">
    <location>
        <begin position="175"/>
        <end position="196"/>
    </location>
</feature>
<dbReference type="CDD" id="cd08761">
    <property type="entry name" value="Cyt_b561_CYB561D2_like"/>
    <property type="match status" value="1"/>
</dbReference>
<dbReference type="PROSITE" id="PS50939">
    <property type="entry name" value="CYTOCHROME_B561"/>
    <property type="match status" value="1"/>
</dbReference>
<evidence type="ECO:0000313" key="14">
    <source>
        <dbReference type="EMBL" id="KAK8731302.1"/>
    </source>
</evidence>
<evidence type="ECO:0000256" key="10">
    <source>
        <dbReference type="ARBA" id="ARBA00023136"/>
    </source>
</evidence>
<evidence type="ECO:0000256" key="6">
    <source>
        <dbReference type="ARBA" id="ARBA00022723"/>
    </source>
</evidence>
<evidence type="ECO:0000256" key="11">
    <source>
        <dbReference type="ARBA" id="ARBA00024225"/>
    </source>
</evidence>
<dbReference type="Proteomes" id="UP001445076">
    <property type="component" value="Unassembled WGS sequence"/>
</dbReference>
<keyword evidence="3" id="KW-0813">Transport</keyword>
<dbReference type="InterPro" id="IPR006593">
    <property type="entry name" value="Cyt_b561/ferric_Rdtase_TM"/>
</dbReference>
<comment type="subcellular location">
    <subcellularLocation>
        <location evidence="2">Membrane</location>
        <topology evidence="2">Multi-pass membrane protein</topology>
    </subcellularLocation>
</comment>
<dbReference type="Gene3D" id="1.20.120.1770">
    <property type="match status" value="1"/>
</dbReference>
<feature type="transmembrane region" description="Helical" evidence="12">
    <location>
        <begin position="69"/>
        <end position="90"/>
    </location>
</feature>
<evidence type="ECO:0000256" key="5">
    <source>
        <dbReference type="ARBA" id="ARBA00022692"/>
    </source>
</evidence>
<dbReference type="InterPro" id="IPR045150">
    <property type="entry name" value="CYB561D1/2"/>
</dbReference>
<evidence type="ECO:0000256" key="2">
    <source>
        <dbReference type="ARBA" id="ARBA00004141"/>
    </source>
</evidence>
<evidence type="ECO:0000313" key="15">
    <source>
        <dbReference type="Proteomes" id="UP001445076"/>
    </source>
</evidence>
<gene>
    <name evidence="14" type="ORF">OTU49_007531</name>
</gene>
<dbReference type="Pfam" id="PF03188">
    <property type="entry name" value="Cytochrom_B561"/>
    <property type="match status" value="1"/>
</dbReference>
<dbReference type="GO" id="GO:0016020">
    <property type="term" value="C:membrane"/>
    <property type="evidence" value="ECO:0007669"/>
    <property type="project" value="UniProtKB-SubCell"/>
</dbReference>
<dbReference type="EMBL" id="JARKIK010000061">
    <property type="protein sequence ID" value="KAK8731302.1"/>
    <property type="molecule type" value="Genomic_DNA"/>
</dbReference>
<reference evidence="14 15" key="1">
    <citation type="journal article" date="2024" name="BMC Genomics">
        <title>Genome assembly of redclaw crayfish (Cherax quadricarinatus) provides insights into its immune adaptation and hypoxia tolerance.</title>
        <authorList>
            <person name="Liu Z."/>
            <person name="Zheng J."/>
            <person name="Li H."/>
            <person name="Fang K."/>
            <person name="Wang S."/>
            <person name="He J."/>
            <person name="Zhou D."/>
            <person name="Weng S."/>
            <person name="Chi M."/>
            <person name="Gu Z."/>
            <person name="He J."/>
            <person name="Li F."/>
            <person name="Wang M."/>
        </authorList>
    </citation>
    <scope>NUCLEOTIDE SEQUENCE [LARGE SCALE GENOMIC DNA]</scope>
    <source>
        <strain evidence="14">ZL_2023a</strain>
    </source>
</reference>
<evidence type="ECO:0000259" key="13">
    <source>
        <dbReference type="PROSITE" id="PS50939"/>
    </source>
</evidence>
<dbReference type="SMART" id="SM00665">
    <property type="entry name" value="B561"/>
    <property type="match status" value="1"/>
</dbReference>
<name>A0AAW0WI22_CHEQU</name>
<evidence type="ECO:0000256" key="4">
    <source>
        <dbReference type="ARBA" id="ARBA00022617"/>
    </source>
</evidence>
<keyword evidence="9" id="KW-0408">Iron</keyword>
<protein>
    <recommendedName>
        <fullName evidence="11">ascorbate ferrireductase (transmembrane)</fullName>
        <ecNumber evidence="11">7.2.1.3</ecNumber>
    </recommendedName>
</protein>
<dbReference type="GO" id="GO:0140575">
    <property type="term" value="F:transmembrane monodehydroascorbate reductase activity"/>
    <property type="evidence" value="ECO:0007669"/>
    <property type="project" value="InterPro"/>
</dbReference>
<dbReference type="GO" id="GO:0046872">
    <property type="term" value="F:metal ion binding"/>
    <property type="evidence" value="ECO:0007669"/>
    <property type="project" value="UniProtKB-KW"/>
</dbReference>
<feature type="transmembrane region" description="Helical" evidence="12">
    <location>
        <begin position="36"/>
        <end position="57"/>
    </location>
</feature>
<keyword evidence="7" id="KW-0249">Electron transport</keyword>
<comment type="cofactor">
    <cofactor evidence="1">
        <name>heme b</name>
        <dbReference type="ChEBI" id="CHEBI:60344"/>
    </cofactor>
</comment>
<keyword evidence="5 12" id="KW-0812">Transmembrane</keyword>
<evidence type="ECO:0000256" key="1">
    <source>
        <dbReference type="ARBA" id="ARBA00001970"/>
    </source>
</evidence>
<keyword evidence="4" id="KW-0349">Heme</keyword>
<keyword evidence="8 12" id="KW-1133">Transmembrane helix</keyword>
<evidence type="ECO:0000256" key="8">
    <source>
        <dbReference type="ARBA" id="ARBA00022989"/>
    </source>
</evidence>
<accession>A0AAW0WI22</accession>
<organism evidence="14 15">
    <name type="scientific">Cherax quadricarinatus</name>
    <name type="common">Australian red claw crayfish</name>
    <dbReference type="NCBI Taxonomy" id="27406"/>
    <lineage>
        <taxon>Eukaryota</taxon>
        <taxon>Metazoa</taxon>
        <taxon>Ecdysozoa</taxon>
        <taxon>Arthropoda</taxon>
        <taxon>Crustacea</taxon>
        <taxon>Multicrustacea</taxon>
        <taxon>Malacostraca</taxon>
        <taxon>Eumalacostraca</taxon>
        <taxon>Eucarida</taxon>
        <taxon>Decapoda</taxon>
        <taxon>Pleocyemata</taxon>
        <taxon>Astacidea</taxon>
        <taxon>Parastacoidea</taxon>
        <taxon>Parastacidae</taxon>
        <taxon>Cherax</taxon>
    </lineage>
</organism>
<feature type="transmembrane region" description="Helical" evidence="12">
    <location>
        <begin position="146"/>
        <end position="169"/>
    </location>
</feature>
<evidence type="ECO:0000256" key="7">
    <source>
        <dbReference type="ARBA" id="ARBA00022982"/>
    </source>
</evidence>
<sequence length="204" mass="22602">MRYIQVWVRGGAAIFIIYVACVARLGSSLFSFHPFLMSLAFTGLMTEAIFMFSKFGLADGKLHSAKITAHWIVISLTAAAHGLGFAAIYYNKELASKPHYVSWHGCIGLAASTLLWLQLSVGVFAKYPKLLKSIMHVKTVKANHGLFGMVTYTAGMVTISLGLCSIWFQSNTSQLIFYSALCLHILLMFIVCQKLIMKYAWVTS</sequence>
<dbReference type="GO" id="GO:0140571">
    <property type="term" value="F:transmembrane ascorbate ferrireductase activity"/>
    <property type="evidence" value="ECO:0007669"/>
    <property type="project" value="UniProtKB-EC"/>
</dbReference>
<feature type="transmembrane region" description="Helical" evidence="12">
    <location>
        <begin position="12"/>
        <end position="30"/>
    </location>
</feature>
<dbReference type="EC" id="7.2.1.3" evidence="11"/>
<evidence type="ECO:0000256" key="9">
    <source>
        <dbReference type="ARBA" id="ARBA00023004"/>
    </source>
</evidence>
<keyword evidence="15" id="KW-1185">Reference proteome</keyword>
<feature type="transmembrane region" description="Helical" evidence="12">
    <location>
        <begin position="102"/>
        <end position="125"/>
    </location>
</feature>
<keyword evidence="10 12" id="KW-0472">Membrane</keyword>
<evidence type="ECO:0000256" key="12">
    <source>
        <dbReference type="SAM" id="Phobius"/>
    </source>
</evidence>
<comment type="caution">
    <text evidence="14">The sequence shown here is derived from an EMBL/GenBank/DDBJ whole genome shotgun (WGS) entry which is preliminary data.</text>
</comment>
<feature type="domain" description="Cytochrome b561" evidence="13">
    <location>
        <begin position="1"/>
        <end position="201"/>
    </location>
</feature>
<dbReference type="PANTHER" id="PTHR15422:SF45">
    <property type="entry name" value="CYTOCHROME B561 DOMAIN-CONTAINING PROTEIN"/>
    <property type="match status" value="1"/>
</dbReference>
<dbReference type="PANTHER" id="PTHR15422">
    <property type="entry name" value="OS05G0565100 PROTEIN"/>
    <property type="match status" value="1"/>
</dbReference>
<proteinExistence type="predicted"/>
<evidence type="ECO:0000256" key="3">
    <source>
        <dbReference type="ARBA" id="ARBA00022448"/>
    </source>
</evidence>
<dbReference type="AlphaFoldDB" id="A0AAW0WI22"/>
<keyword evidence="6" id="KW-0479">Metal-binding</keyword>